<comment type="caution">
    <text evidence="1">The sequence shown here is derived from an EMBL/GenBank/DDBJ whole genome shotgun (WGS) entry which is preliminary data.</text>
</comment>
<keyword evidence="2" id="KW-1185">Reference proteome</keyword>
<evidence type="ECO:0000313" key="1">
    <source>
        <dbReference type="EMBL" id="MCC2231956.1"/>
    </source>
</evidence>
<dbReference type="RefSeq" id="WP_308454442.1">
    <property type="nucleotide sequence ID" value="NZ_JAJEQR010000045.1"/>
</dbReference>
<evidence type="ECO:0000313" key="2">
    <source>
        <dbReference type="Proteomes" id="UP001198182"/>
    </source>
</evidence>
<sequence length="93" mass="10611">MASLRTMVGEEKERKVQEEFSDFLPINEKKQAICNRLAYALMATRSFHDLAYLEYDPKTETVKAVFNSGYVKTANVCMDSGVAMIRDIIQQIV</sequence>
<gene>
    <name evidence="1" type="ORF">LKD81_13280</name>
</gene>
<protein>
    <submittedName>
        <fullName evidence="1">Uncharacterized protein</fullName>
    </submittedName>
</protein>
<dbReference type="EMBL" id="JAJEQR010000045">
    <property type="protein sequence ID" value="MCC2231956.1"/>
    <property type="molecule type" value="Genomic_DNA"/>
</dbReference>
<proteinExistence type="predicted"/>
<accession>A0AAE3JHH6</accession>
<reference evidence="1" key="1">
    <citation type="submission" date="2021-10" db="EMBL/GenBank/DDBJ databases">
        <title>Anaerobic single-cell dispensing facilitates the cultivation of human gut bacteria.</title>
        <authorList>
            <person name="Afrizal A."/>
        </authorList>
    </citation>
    <scope>NUCLEOTIDE SEQUENCE</scope>
    <source>
        <strain evidence="1">CLA-AA-H215</strain>
    </source>
</reference>
<organism evidence="1 2">
    <name type="scientific">Hominifimenecus microfluidus</name>
    <dbReference type="NCBI Taxonomy" id="2885348"/>
    <lineage>
        <taxon>Bacteria</taxon>
        <taxon>Bacillati</taxon>
        <taxon>Bacillota</taxon>
        <taxon>Clostridia</taxon>
        <taxon>Lachnospirales</taxon>
        <taxon>Lachnospiraceae</taxon>
        <taxon>Hominifimenecus</taxon>
    </lineage>
</organism>
<name>A0AAE3JHH6_9FIRM</name>
<dbReference type="AlphaFoldDB" id="A0AAE3JHH6"/>
<dbReference type="Proteomes" id="UP001198182">
    <property type="component" value="Unassembled WGS sequence"/>
</dbReference>